<evidence type="ECO:0000313" key="23">
    <source>
        <dbReference type="Proteomes" id="UP000002630"/>
    </source>
</evidence>
<evidence type="ECO:0000256" key="8">
    <source>
        <dbReference type="ARBA" id="ARBA00022776"/>
    </source>
</evidence>
<evidence type="ECO:0000256" key="19">
    <source>
        <dbReference type="ARBA" id="ARBA00049280"/>
    </source>
</evidence>
<keyword evidence="7 20" id="KW-0547">Nucleotide-binding</keyword>
<dbReference type="Gene3D" id="1.10.510.10">
    <property type="entry name" value="Transferase(Phosphotransferase) domain 1"/>
    <property type="match status" value="1"/>
</dbReference>
<evidence type="ECO:0000256" key="13">
    <source>
        <dbReference type="ARBA" id="ARBA00038543"/>
    </source>
</evidence>
<proteinExistence type="inferred from homology"/>
<dbReference type="EC" id="2.7.11.23" evidence="2"/>
<sequence>MQRYQKLEKIGEGTYGVVYKAKDRVTNEIIALKKIRLEAEDEGIPSTAIREISLLKQLQHPNIVRLHRDLKPQNLLINREGELKLADFGLARAFGIPVRSYTHEVVTLWYRAPDVLMGSRKYSTPVDIWSIGCIFAEMATGRPLLTGTSESDQLARIFRQMGTPTPIMYPGLQELPDYRANPGMNMVVVEGGPKAVRAYTKLMTRRIRWGEEEFGEGDSDSNSDEEVSKPALSGCMCEVVWQGTVQTRSFPAFRFQECKSPETARKVMDEKGVAHLWDMVVASAKAARASAANAGAIGAGLGY</sequence>
<comment type="subunit">
    <text evidence="13">May form a complex composed of at least the catalytic subunit CRK2 and a cyclin.</text>
</comment>
<dbReference type="InParanoid" id="D8LLJ5"/>
<keyword evidence="9 22" id="KW-0418">Kinase</keyword>
<dbReference type="GO" id="GO:0008353">
    <property type="term" value="F:RNA polymerase II CTD heptapeptide repeat kinase activity"/>
    <property type="evidence" value="ECO:0007669"/>
    <property type="project" value="UniProtKB-EC"/>
</dbReference>
<evidence type="ECO:0000256" key="12">
    <source>
        <dbReference type="ARBA" id="ARBA00023306"/>
    </source>
</evidence>
<evidence type="ECO:0000256" key="10">
    <source>
        <dbReference type="ARBA" id="ARBA00022840"/>
    </source>
</evidence>
<evidence type="ECO:0000256" key="4">
    <source>
        <dbReference type="ARBA" id="ARBA00022527"/>
    </source>
</evidence>
<dbReference type="InterPro" id="IPR050108">
    <property type="entry name" value="CDK"/>
</dbReference>
<dbReference type="InterPro" id="IPR017441">
    <property type="entry name" value="Protein_kinase_ATP_BS"/>
</dbReference>
<keyword evidence="4" id="KW-0723">Serine/threonine-protein kinase</keyword>
<keyword evidence="8" id="KW-0498">Mitosis</keyword>
<dbReference type="SUPFAM" id="SSF56112">
    <property type="entry name" value="Protein kinase-like (PK-like)"/>
    <property type="match status" value="1"/>
</dbReference>
<comment type="similarity">
    <text evidence="1">Belongs to the protein kinase superfamily. CMGC Ser/Thr protein kinase family. CDC2/CDKX subfamily.</text>
</comment>
<accession>D8LLJ5</accession>
<evidence type="ECO:0000256" key="6">
    <source>
        <dbReference type="ARBA" id="ARBA00022679"/>
    </source>
</evidence>
<dbReference type="GO" id="GO:0106310">
    <property type="term" value="F:protein serine kinase activity"/>
    <property type="evidence" value="ECO:0007669"/>
    <property type="project" value="RHEA"/>
</dbReference>
<evidence type="ECO:0000256" key="2">
    <source>
        <dbReference type="ARBA" id="ARBA00012409"/>
    </source>
</evidence>
<dbReference type="OrthoDB" id="1732493at2759"/>
<keyword evidence="11" id="KW-0460">Magnesium</keyword>
<dbReference type="GO" id="GO:0051301">
    <property type="term" value="P:cell division"/>
    <property type="evidence" value="ECO:0007669"/>
    <property type="project" value="UniProtKB-KW"/>
</dbReference>
<dbReference type="PANTHER" id="PTHR24056">
    <property type="entry name" value="CELL DIVISION PROTEIN KINASE"/>
    <property type="match status" value="1"/>
</dbReference>
<dbReference type="Gene3D" id="3.30.200.20">
    <property type="entry name" value="Phosphorylase Kinase, domain 1"/>
    <property type="match status" value="1"/>
</dbReference>
<dbReference type="PANTHER" id="PTHR24056:SF46">
    <property type="entry name" value="CYCLIN-DEPENDENT KINASE 5"/>
    <property type="match status" value="1"/>
</dbReference>
<comment type="catalytic activity">
    <reaction evidence="19">
        <text>[DNA-directed RNA polymerase] + ATP = phospho-[DNA-directed RNA polymerase] + ADP + H(+)</text>
        <dbReference type="Rhea" id="RHEA:10216"/>
        <dbReference type="Rhea" id="RHEA-COMP:11321"/>
        <dbReference type="Rhea" id="RHEA-COMP:11322"/>
        <dbReference type="ChEBI" id="CHEBI:15378"/>
        <dbReference type="ChEBI" id="CHEBI:30616"/>
        <dbReference type="ChEBI" id="CHEBI:43176"/>
        <dbReference type="ChEBI" id="CHEBI:68546"/>
        <dbReference type="ChEBI" id="CHEBI:456216"/>
        <dbReference type="EC" id="2.7.11.23"/>
    </reaction>
</comment>
<dbReference type="GO" id="GO:0005737">
    <property type="term" value="C:cytoplasm"/>
    <property type="evidence" value="ECO:0007669"/>
    <property type="project" value="TreeGrafter"/>
</dbReference>
<dbReference type="FunFam" id="3.30.200.20:FF:000375">
    <property type="entry name" value="Cell division related protein kinase 2"/>
    <property type="match status" value="1"/>
</dbReference>
<dbReference type="EMBL" id="FN649760">
    <property type="protein sequence ID" value="CBN74626.1"/>
    <property type="molecule type" value="Genomic_DNA"/>
</dbReference>
<keyword evidence="23" id="KW-1185">Reference proteome</keyword>
<dbReference type="AlphaFoldDB" id="D8LLJ5"/>
<dbReference type="EC" id="2.7.11.22" evidence="3"/>
<keyword evidence="6 22" id="KW-0808">Transferase</keyword>
<comment type="catalytic activity">
    <reaction evidence="17">
        <text>L-threonyl-[protein] + ATP = O-phospho-L-threonyl-[protein] + ADP + H(+)</text>
        <dbReference type="Rhea" id="RHEA:46608"/>
        <dbReference type="Rhea" id="RHEA-COMP:11060"/>
        <dbReference type="Rhea" id="RHEA-COMP:11605"/>
        <dbReference type="ChEBI" id="CHEBI:15378"/>
        <dbReference type="ChEBI" id="CHEBI:30013"/>
        <dbReference type="ChEBI" id="CHEBI:30616"/>
        <dbReference type="ChEBI" id="CHEBI:61977"/>
        <dbReference type="ChEBI" id="CHEBI:456216"/>
        <dbReference type="EC" id="2.7.11.22"/>
    </reaction>
</comment>
<keyword evidence="10 20" id="KW-0067">ATP-binding</keyword>
<dbReference type="GO" id="GO:0005634">
    <property type="term" value="C:nucleus"/>
    <property type="evidence" value="ECO:0007669"/>
    <property type="project" value="TreeGrafter"/>
</dbReference>
<dbReference type="PROSITE" id="PS50011">
    <property type="entry name" value="PROTEIN_KINASE_DOM"/>
    <property type="match status" value="1"/>
</dbReference>
<protein>
    <recommendedName>
        <fullName evidence="14">Cyclin-dependent kinase 2 homolog</fullName>
        <ecNumber evidence="3">2.7.11.22</ecNumber>
        <ecNumber evidence="2">2.7.11.23</ecNumber>
    </recommendedName>
    <alternativeName>
        <fullName evidence="15">Cell division control protein 2 homolog</fullName>
    </alternativeName>
    <alternativeName>
        <fullName evidence="16">cdc2-related kinase 2</fullName>
    </alternativeName>
</protein>
<dbReference type="Pfam" id="PF00069">
    <property type="entry name" value="Pkinase"/>
    <property type="match status" value="1"/>
</dbReference>
<evidence type="ECO:0000256" key="1">
    <source>
        <dbReference type="ARBA" id="ARBA00006485"/>
    </source>
</evidence>
<evidence type="ECO:0000256" key="3">
    <source>
        <dbReference type="ARBA" id="ARBA00012425"/>
    </source>
</evidence>
<evidence type="ECO:0000256" key="9">
    <source>
        <dbReference type="ARBA" id="ARBA00022777"/>
    </source>
</evidence>
<evidence type="ECO:0000256" key="18">
    <source>
        <dbReference type="ARBA" id="ARBA00048367"/>
    </source>
</evidence>
<dbReference type="SMART" id="SM00220">
    <property type="entry name" value="S_TKc"/>
    <property type="match status" value="1"/>
</dbReference>
<evidence type="ECO:0000256" key="16">
    <source>
        <dbReference type="ARBA" id="ARBA00042858"/>
    </source>
</evidence>
<evidence type="ECO:0000256" key="5">
    <source>
        <dbReference type="ARBA" id="ARBA00022618"/>
    </source>
</evidence>
<keyword evidence="5" id="KW-0132">Cell division</keyword>
<dbReference type="eggNOG" id="KOG2769">
    <property type="taxonomic scope" value="Eukaryota"/>
</dbReference>
<evidence type="ECO:0000256" key="11">
    <source>
        <dbReference type="ARBA" id="ARBA00022842"/>
    </source>
</evidence>
<evidence type="ECO:0000256" key="14">
    <source>
        <dbReference type="ARBA" id="ARBA00039612"/>
    </source>
</evidence>
<evidence type="ECO:0000256" key="17">
    <source>
        <dbReference type="ARBA" id="ARBA00047811"/>
    </source>
</evidence>
<organism evidence="22 23">
    <name type="scientific">Ectocarpus siliculosus</name>
    <name type="common">Brown alga</name>
    <name type="synonym">Conferva siliculosa</name>
    <dbReference type="NCBI Taxonomy" id="2880"/>
    <lineage>
        <taxon>Eukaryota</taxon>
        <taxon>Sar</taxon>
        <taxon>Stramenopiles</taxon>
        <taxon>Ochrophyta</taxon>
        <taxon>PX clade</taxon>
        <taxon>Phaeophyceae</taxon>
        <taxon>Ectocarpales</taxon>
        <taxon>Ectocarpaceae</taxon>
        <taxon>Ectocarpus</taxon>
    </lineage>
</organism>
<dbReference type="CDD" id="cd24162">
    <property type="entry name" value="Prp3_C"/>
    <property type="match status" value="1"/>
</dbReference>
<dbReference type="eggNOG" id="KOG0594">
    <property type="taxonomic scope" value="Eukaryota"/>
</dbReference>
<evidence type="ECO:0000313" key="22">
    <source>
        <dbReference type="EMBL" id="CBN74626.1"/>
    </source>
</evidence>
<name>D8LLJ5_ECTSI</name>
<keyword evidence="12" id="KW-0131">Cell cycle</keyword>
<dbReference type="FunFam" id="1.10.510.10:FF:000624">
    <property type="entry name" value="Mitogen-activated protein kinase"/>
    <property type="match status" value="1"/>
</dbReference>
<dbReference type="STRING" id="2880.D8LLJ5"/>
<feature type="binding site" evidence="20">
    <location>
        <position position="33"/>
    </location>
    <ligand>
        <name>ATP</name>
        <dbReference type="ChEBI" id="CHEBI:30616"/>
    </ligand>
</feature>
<evidence type="ECO:0000256" key="7">
    <source>
        <dbReference type="ARBA" id="ARBA00022741"/>
    </source>
</evidence>
<dbReference type="Proteomes" id="UP000002630">
    <property type="component" value="Unassembled WGS sequence"/>
</dbReference>
<evidence type="ECO:0000259" key="21">
    <source>
        <dbReference type="PROSITE" id="PS50011"/>
    </source>
</evidence>
<feature type="domain" description="Protein kinase" evidence="21">
    <location>
        <begin position="1"/>
        <end position="303"/>
    </location>
</feature>
<dbReference type="InterPro" id="IPR000719">
    <property type="entry name" value="Prot_kinase_dom"/>
</dbReference>
<gene>
    <name evidence="22" type="primary">CDKA</name>
    <name evidence="22" type="ORF">Esi_0037_0007</name>
</gene>
<dbReference type="InterPro" id="IPR011009">
    <property type="entry name" value="Kinase-like_dom_sf"/>
</dbReference>
<evidence type="ECO:0000256" key="20">
    <source>
        <dbReference type="PROSITE-ProRule" id="PRU10141"/>
    </source>
</evidence>
<comment type="catalytic activity">
    <reaction evidence="18">
        <text>L-seryl-[protein] + ATP = O-phospho-L-seryl-[protein] + ADP + H(+)</text>
        <dbReference type="Rhea" id="RHEA:17989"/>
        <dbReference type="Rhea" id="RHEA-COMP:9863"/>
        <dbReference type="Rhea" id="RHEA-COMP:11604"/>
        <dbReference type="ChEBI" id="CHEBI:15378"/>
        <dbReference type="ChEBI" id="CHEBI:29999"/>
        <dbReference type="ChEBI" id="CHEBI:30616"/>
        <dbReference type="ChEBI" id="CHEBI:83421"/>
        <dbReference type="ChEBI" id="CHEBI:456216"/>
        <dbReference type="EC" id="2.7.11.22"/>
    </reaction>
</comment>
<dbReference type="Pfam" id="PF06544">
    <property type="entry name" value="Prp3_C"/>
    <property type="match status" value="1"/>
</dbReference>
<dbReference type="InterPro" id="IPR010541">
    <property type="entry name" value="Prp3_C"/>
</dbReference>
<evidence type="ECO:0000256" key="15">
    <source>
        <dbReference type="ARBA" id="ARBA00041902"/>
    </source>
</evidence>
<dbReference type="PROSITE" id="PS00107">
    <property type="entry name" value="PROTEIN_KINASE_ATP"/>
    <property type="match status" value="1"/>
</dbReference>
<reference evidence="22 23" key="1">
    <citation type="journal article" date="2010" name="Nature">
        <title>The Ectocarpus genome and the independent evolution of multicellularity in brown algae.</title>
        <authorList>
            <person name="Cock J.M."/>
            <person name="Sterck L."/>
            <person name="Rouze P."/>
            <person name="Scornet D."/>
            <person name="Allen A.E."/>
            <person name="Amoutzias G."/>
            <person name="Anthouard V."/>
            <person name="Artiguenave F."/>
            <person name="Aury J.M."/>
            <person name="Badger J.H."/>
            <person name="Beszteri B."/>
            <person name="Billiau K."/>
            <person name="Bonnet E."/>
            <person name="Bothwell J.H."/>
            <person name="Bowler C."/>
            <person name="Boyen C."/>
            <person name="Brownlee C."/>
            <person name="Carrano C.J."/>
            <person name="Charrier B."/>
            <person name="Cho G.Y."/>
            <person name="Coelho S.M."/>
            <person name="Collen J."/>
            <person name="Corre E."/>
            <person name="Da Silva C."/>
            <person name="Delage L."/>
            <person name="Delaroque N."/>
            <person name="Dittami S.M."/>
            <person name="Doulbeau S."/>
            <person name="Elias M."/>
            <person name="Farnham G."/>
            <person name="Gachon C.M."/>
            <person name="Gschloessl B."/>
            <person name="Heesch S."/>
            <person name="Jabbari K."/>
            <person name="Jubin C."/>
            <person name="Kawai H."/>
            <person name="Kimura K."/>
            <person name="Kloareg B."/>
            <person name="Kupper F.C."/>
            <person name="Lang D."/>
            <person name="Le Bail A."/>
            <person name="Leblanc C."/>
            <person name="Lerouge P."/>
            <person name="Lohr M."/>
            <person name="Lopez P.J."/>
            <person name="Martens C."/>
            <person name="Maumus F."/>
            <person name="Michel G."/>
            <person name="Miranda-Saavedra D."/>
            <person name="Morales J."/>
            <person name="Moreau H."/>
            <person name="Motomura T."/>
            <person name="Nagasato C."/>
            <person name="Napoli C.A."/>
            <person name="Nelson D.R."/>
            <person name="Nyvall-Collen P."/>
            <person name="Peters A.F."/>
            <person name="Pommier C."/>
            <person name="Potin P."/>
            <person name="Poulain J."/>
            <person name="Quesneville H."/>
            <person name="Read B."/>
            <person name="Rensing S.A."/>
            <person name="Ritter A."/>
            <person name="Rousvoal S."/>
            <person name="Samanta M."/>
            <person name="Samson G."/>
            <person name="Schroeder D.C."/>
            <person name="Segurens B."/>
            <person name="Strittmatter M."/>
            <person name="Tonon T."/>
            <person name="Tregear J.W."/>
            <person name="Valentin K."/>
            <person name="von Dassow P."/>
            <person name="Yamagishi T."/>
            <person name="Van de Peer Y."/>
            <person name="Wincker P."/>
        </authorList>
    </citation>
    <scope>NUCLEOTIDE SEQUENCE [LARGE SCALE GENOMIC DNA]</scope>
    <source>
        <strain evidence="23">Ec32 / CCAP1310/4</strain>
    </source>
</reference>
<dbReference type="GO" id="GO:0005524">
    <property type="term" value="F:ATP binding"/>
    <property type="evidence" value="ECO:0007669"/>
    <property type="project" value="UniProtKB-UniRule"/>
</dbReference>
<dbReference type="GO" id="GO:0004693">
    <property type="term" value="F:cyclin-dependent protein serine/threonine kinase activity"/>
    <property type="evidence" value="ECO:0007669"/>
    <property type="project" value="UniProtKB-EC"/>
</dbReference>